<dbReference type="EMBL" id="FMZE01000005">
    <property type="protein sequence ID" value="SDC98293.1"/>
    <property type="molecule type" value="Genomic_DNA"/>
</dbReference>
<accession>A0A222VQ86</accession>
<evidence type="ECO:0000313" key="1">
    <source>
        <dbReference type="EMBL" id="SDC98293.1"/>
    </source>
</evidence>
<reference evidence="1 2" key="1">
    <citation type="submission" date="2016-10" db="EMBL/GenBank/DDBJ databases">
        <authorList>
            <person name="de Groot N.N."/>
        </authorList>
    </citation>
    <scope>NUCLEOTIDE SEQUENCE [LARGE SCALE GENOMIC DNA]</scope>
    <source>
        <strain evidence="1 2">CGMCC 4.5506</strain>
    </source>
</reference>
<dbReference type="RefSeq" id="WP_091804123.1">
    <property type="nucleotide sequence ID" value="NZ_CP016353.1"/>
</dbReference>
<proteinExistence type="predicted"/>
<dbReference type="Pfam" id="PF03704">
    <property type="entry name" value="BTAD"/>
    <property type="match status" value="1"/>
</dbReference>
<dbReference type="InterPro" id="IPR058852">
    <property type="entry name" value="HTH_77"/>
</dbReference>
<keyword evidence="2" id="KW-1185">Reference proteome</keyword>
<dbReference type="KEGG" id="pmad:BAY61_14960"/>
<dbReference type="SMART" id="SM01043">
    <property type="entry name" value="BTAD"/>
    <property type="match status" value="1"/>
</dbReference>
<dbReference type="PRINTS" id="PR00364">
    <property type="entry name" value="DISEASERSIST"/>
</dbReference>
<dbReference type="OrthoDB" id="9812579at2"/>
<dbReference type="AlphaFoldDB" id="A0A222VQ86"/>
<dbReference type="STRING" id="530584.SAMN05421630_10536"/>
<dbReference type="PANTHER" id="PTHR47691">
    <property type="entry name" value="REGULATOR-RELATED"/>
    <property type="match status" value="1"/>
</dbReference>
<dbReference type="Proteomes" id="UP000199494">
    <property type="component" value="Unassembled WGS sequence"/>
</dbReference>
<dbReference type="InterPro" id="IPR036388">
    <property type="entry name" value="WH-like_DNA-bd_sf"/>
</dbReference>
<dbReference type="SUPFAM" id="SSF48452">
    <property type="entry name" value="TPR-like"/>
    <property type="match status" value="2"/>
</dbReference>
<dbReference type="InterPro" id="IPR011990">
    <property type="entry name" value="TPR-like_helical_dom_sf"/>
</dbReference>
<dbReference type="InterPro" id="IPR005158">
    <property type="entry name" value="BTAD"/>
</dbReference>
<dbReference type="SUPFAM" id="SSF52540">
    <property type="entry name" value="P-loop containing nucleoside triphosphate hydrolases"/>
    <property type="match status" value="1"/>
</dbReference>
<gene>
    <name evidence="1" type="ORF">SAMN05421630_10536</name>
</gene>
<name>A0A222VQ86_9PSEU</name>
<dbReference type="Gene3D" id="3.40.50.300">
    <property type="entry name" value="P-loop containing nucleotide triphosphate hydrolases"/>
    <property type="match status" value="1"/>
</dbReference>
<protein>
    <submittedName>
        <fullName evidence="1">Predicted ATPase</fullName>
    </submittedName>
</protein>
<dbReference type="Gene3D" id="1.25.40.10">
    <property type="entry name" value="Tetratricopeptide repeat domain"/>
    <property type="match status" value="2"/>
</dbReference>
<sequence>MRIELLGEFAVESNGDLIDARRWRLRKARLLVIALALEPAQRLHRDKVIERLWPGAVPSSANHNLHQALYVARKAIGEAGALTVRDENVLLNADGDVAVDVVEFERAAEMALATGDERDLLAALAVYRGDLAPDLAYTDWLERRRATVRETWHAVLLRVAELKLAGGAFDEANLHFTRVLSADPYNEIAVRGTMSVLAATGRVPEALARYERLRDDLRELSGADPDALTKGLFRRLLHGSAEGGSAPVRPRLPSALSSFVGRDRELSEVGALLGRTRLLTLTGAGGCGKTRLAVEAARAAAGAYPEGVWFADLAALREPALVPDAIAAALDLTPGAGPDQTRSLVEQLGHGRRLVVLDNCEQVVQACARVCGTVLAHCPGIRILATSRETLRVEGEITFRVPSLRIPESTCDPDRLADFESVRLFVERAASVRPGFVLGTGNAGAIAGLCRRLDGMPLALELAAARIALLEPDEILARLGDALTVLGTGTFGATRHQTLRAALQWSYDLLDADERVLLRRLSVFAGLFSLDAAEIVGGPAPLGKDRVLGLLGRLVDKSLVHREPSGEGTRYRLLDTVRQFAAEVLREAGEHRATAAAHCAYFLDVAGRHDPEHVVGVVRENPRLLDHDHDNFRAALRWSLAADPSAALTLAARLWRYWFLRGHAVEGAGWLEKALAAAPSPSTTRARALVGLTGLDARRGRADRLLREGGEAVTLAERLAGADVAELYRLVYATLVWGTFDVTEAERIAEDVRERAAGPGLRAGAVWLAGMCALSREDATAAGSLFGECLVAVEALDPGGPAFLPVITPCIQLVPVGERFVPSFEESLLVGRRVGAEQAAGYVLGALGYAARLEHELGLATVTVRRSVERFGALGDDLGRAHGLHHLGCVLRDARIFAEAEDRFAEALAIRHWLGDRRGELLTRANLALSWAVAGDAERGRHAARDCLGAFEAAEDVPGIAGALGLLANIELSAGKPLAAKELYAEAVRGFGDQSWPRIEGWYRLLVAELAAECGEAAEAAGWLPSAVARFDRQRCALAERRVRALRAALGRV</sequence>
<evidence type="ECO:0000313" key="2">
    <source>
        <dbReference type="Proteomes" id="UP000199494"/>
    </source>
</evidence>
<dbReference type="Gene3D" id="1.10.10.10">
    <property type="entry name" value="Winged helix-like DNA-binding domain superfamily/Winged helix DNA-binding domain"/>
    <property type="match status" value="1"/>
</dbReference>
<dbReference type="InterPro" id="IPR027417">
    <property type="entry name" value="P-loop_NTPase"/>
</dbReference>
<organism evidence="1 2">
    <name type="scientific">Prauserella marina</name>
    <dbReference type="NCBI Taxonomy" id="530584"/>
    <lineage>
        <taxon>Bacteria</taxon>
        <taxon>Bacillati</taxon>
        <taxon>Actinomycetota</taxon>
        <taxon>Actinomycetes</taxon>
        <taxon>Pseudonocardiales</taxon>
        <taxon>Pseudonocardiaceae</taxon>
        <taxon>Prauserella</taxon>
    </lineage>
</organism>
<dbReference type="PANTHER" id="PTHR47691:SF3">
    <property type="entry name" value="HTH-TYPE TRANSCRIPTIONAL REGULATOR RV0890C-RELATED"/>
    <property type="match status" value="1"/>
</dbReference>
<dbReference type="Pfam" id="PF25872">
    <property type="entry name" value="HTH_77"/>
    <property type="match status" value="1"/>
</dbReference>